<protein>
    <recommendedName>
        <fullName evidence="6">CENP-T/Histone H4 histone fold domain-containing protein</fullName>
    </recommendedName>
</protein>
<keyword evidence="8" id="KW-1185">Reference proteome</keyword>
<evidence type="ECO:0000259" key="6">
    <source>
        <dbReference type="Pfam" id="PF15511"/>
    </source>
</evidence>
<comment type="caution">
    <text evidence="7">The sequence shown here is derived from an EMBL/GenBank/DDBJ whole genome shotgun (WGS) entry which is preliminary data.</text>
</comment>
<evidence type="ECO:0000313" key="8">
    <source>
        <dbReference type="Proteomes" id="UP000770717"/>
    </source>
</evidence>
<keyword evidence="5" id="KW-0539">Nucleus</keyword>
<evidence type="ECO:0000256" key="3">
    <source>
        <dbReference type="ARBA" id="ARBA00010137"/>
    </source>
</evidence>
<comment type="subcellular location">
    <subcellularLocation>
        <location evidence="2">Chromosome</location>
    </subcellularLocation>
    <subcellularLocation>
        <location evidence="1">Nucleus</location>
    </subcellularLocation>
</comment>
<accession>A0A8J6B4H3</accession>
<evidence type="ECO:0000256" key="1">
    <source>
        <dbReference type="ARBA" id="ARBA00004123"/>
    </source>
</evidence>
<evidence type="ECO:0000313" key="7">
    <source>
        <dbReference type="EMBL" id="KAG9460561.1"/>
    </source>
</evidence>
<name>A0A8J6B4H3_ELECQ</name>
<feature type="domain" description="CENP-T/Histone H4 histone fold" evidence="6">
    <location>
        <begin position="22"/>
        <end position="78"/>
    </location>
</feature>
<dbReference type="OrthoDB" id="10071681at2759"/>
<comment type="similarity">
    <text evidence="3">Belongs to the CENP-T/CNN1 family.</text>
</comment>
<dbReference type="GO" id="GO:0046982">
    <property type="term" value="F:protein heterodimerization activity"/>
    <property type="evidence" value="ECO:0007669"/>
    <property type="project" value="InterPro"/>
</dbReference>
<evidence type="ECO:0000256" key="5">
    <source>
        <dbReference type="ARBA" id="ARBA00023242"/>
    </source>
</evidence>
<dbReference type="InterPro" id="IPR009072">
    <property type="entry name" value="Histone-fold"/>
</dbReference>
<dbReference type="GO" id="GO:0000278">
    <property type="term" value="P:mitotic cell cycle"/>
    <property type="evidence" value="ECO:0007669"/>
    <property type="project" value="TreeGrafter"/>
</dbReference>
<dbReference type="GO" id="GO:0051382">
    <property type="term" value="P:kinetochore assembly"/>
    <property type="evidence" value="ECO:0007669"/>
    <property type="project" value="InterPro"/>
</dbReference>
<sequence length="78" mass="8985">MVQNPSPRTCTNVLTFPFPPHSLDLYLNRLTEDLSAYTAHAKRKTIMRADLELLMKRQGFMTDATSLNVLIENYLPME</sequence>
<dbReference type="PANTHER" id="PTHR46904">
    <property type="entry name" value="CENTROMERE PROTEIN T"/>
    <property type="match status" value="1"/>
</dbReference>
<dbReference type="AlphaFoldDB" id="A0A8J6B4H3"/>
<dbReference type="Proteomes" id="UP000770717">
    <property type="component" value="Unassembled WGS sequence"/>
</dbReference>
<dbReference type="InterPro" id="IPR035425">
    <property type="entry name" value="CENP-T/H4_C"/>
</dbReference>
<dbReference type="GO" id="GO:0005634">
    <property type="term" value="C:nucleus"/>
    <property type="evidence" value="ECO:0007669"/>
    <property type="project" value="UniProtKB-SubCell"/>
</dbReference>
<dbReference type="PANTHER" id="PTHR46904:SF1">
    <property type="entry name" value="CENTROMERE PROTEIN T"/>
    <property type="match status" value="1"/>
</dbReference>
<organism evidence="7 8">
    <name type="scientific">Eleutherodactylus coqui</name>
    <name type="common">Puerto Rican coqui</name>
    <dbReference type="NCBI Taxonomy" id="57060"/>
    <lineage>
        <taxon>Eukaryota</taxon>
        <taxon>Metazoa</taxon>
        <taxon>Chordata</taxon>
        <taxon>Craniata</taxon>
        <taxon>Vertebrata</taxon>
        <taxon>Euteleostomi</taxon>
        <taxon>Amphibia</taxon>
        <taxon>Batrachia</taxon>
        <taxon>Anura</taxon>
        <taxon>Neobatrachia</taxon>
        <taxon>Hyloidea</taxon>
        <taxon>Eleutherodactylidae</taxon>
        <taxon>Eleutherodactylinae</taxon>
        <taxon>Eleutherodactylus</taxon>
        <taxon>Eleutherodactylus</taxon>
    </lineage>
</organism>
<evidence type="ECO:0000256" key="4">
    <source>
        <dbReference type="ARBA" id="ARBA00022454"/>
    </source>
</evidence>
<feature type="non-terminal residue" evidence="7">
    <location>
        <position position="78"/>
    </location>
</feature>
<reference evidence="7" key="1">
    <citation type="thesis" date="2020" institute="ProQuest LLC" country="789 East Eisenhower Parkway, Ann Arbor, MI, USA">
        <title>Comparative Genomics and Chromosome Evolution.</title>
        <authorList>
            <person name="Mudd A.B."/>
        </authorList>
    </citation>
    <scope>NUCLEOTIDE SEQUENCE</scope>
    <source>
        <strain evidence="7">HN-11 Male</strain>
        <tissue evidence="7">Kidney and liver</tissue>
    </source>
</reference>
<gene>
    <name evidence="7" type="ORF">GDO78_020985</name>
</gene>
<dbReference type="EMBL" id="WNTK01057853">
    <property type="protein sequence ID" value="KAG9460561.1"/>
    <property type="molecule type" value="Genomic_DNA"/>
</dbReference>
<dbReference type="GO" id="GO:0007059">
    <property type="term" value="P:chromosome segregation"/>
    <property type="evidence" value="ECO:0007669"/>
    <property type="project" value="TreeGrafter"/>
</dbReference>
<evidence type="ECO:0000256" key="2">
    <source>
        <dbReference type="ARBA" id="ARBA00004286"/>
    </source>
</evidence>
<proteinExistence type="inferred from homology"/>
<dbReference type="Gene3D" id="1.10.20.10">
    <property type="entry name" value="Histone, subunit A"/>
    <property type="match status" value="1"/>
</dbReference>
<dbReference type="GO" id="GO:0000776">
    <property type="term" value="C:kinetochore"/>
    <property type="evidence" value="ECO:0007669"/>
    <property type="project" value="InterPro"/>
</dbReference>
<dbReference type="InterPro" id="IPR028255">
    <property type="entry name" value="CENP-T"/>
</dbReference>
<dbReference type="SUPFAM" id="SSF47113">
    <property type="entry name" value="Histone-fold"/>
    <property type="match status" value="1"/>
</dbReference>
<dbReference type="GO" id="GO:0003677">
    <property type="term" value="F:DNA binding"/>
    <property type="evidence" value="ECO:0007669"/>
    <property type="project" value="InterPro"/>
</dbReference>
<dbReference type="Pfam" id="PF15511">
    <property type="entry name" value="CENP-T_C"/>
    <property type="match status" value="1"/>
</dbReference>
<keyword evidence="4" id="KW-0158">Chromosome</keyword>